<sequence>MNILKEIELFRDSIYKGEKLDNNIMNSILQFLGKELSQDNLSNESKTKIKYCMNICIDALSNKDYVYLADIFYFEIIPLLK</sequence>
<accession>A0A1M6P0B2</accession>
<protein>
    <submittedName>
        <fullName evidence="1">Uncharacterized protein</fullName>
    </submittedName>
</protein>
<dbReference type="OrthoDB" id="9853039at2"/>
<evidence type="ECO:0000313" key="2">
    <source>
        <dbReference type="Proteomes" id="UP000242497"/>
    </source>
</evidence>
<organism evidence="1 2">
    <name type="scientific">Tepidibacter formicigenes DSM 15518</name>
    <dbReference type="NCBI Taxonomy" id="1123349"/>
    <lineage>
        <taxon>Bacteria</taxon>
        <taxon>Bacillati</taxon>
        <taxon>Bacillota</taxon>
        <taxon>Clostridia</taxon>
        <taxon>Peptostreptococcales</taxon>
        <taxon>Peptostreptococcaceae</taxon>
        <taxon>Tepidibacter</taxon>
    </lineage>
</organism>
<gene>
    <name evidence="1" type="ORF">SAMN02744037_01424</name>
</gene>
<dbReference type="AlphaFoldDB" id="A0A1M6P0B2"/>
<dbReference type="Proteomes" id="UP000242497">
    <property type="component" value="Unassembled WGS sequence"/>
</dbReference>
<dbReference type="RefSeq" id="WP_072888589.1">
    <property type="nucleotide sequence ID" value="NZ_FRAE01000027.1"/>
</dbReference>
<evidence type="ECO:0000313" key="1">
    <source>
        <dbReference type="EMBL" id="SHK01405.1"/>
    </source>
</evidence>
<name>A0A1M6P0B2_9FIRM</name>
<dbReference type="EMBL" id="FRAE01000027">
    <property type="protein sequence ID" value="SHK01405.1"/>
    <property type="molecule type" value="Genomic_DNA"/>
</dbReference>
<dbReference type="STRING" id="1123349.SAMN02744037_01424"/>
<reference evidence="2" key="1">
    <citation type="submission" date="2016-11" db="EMBL/GenBank/DDBJ databases">
        <authorList>
            <person name="Varghese N."/>
            <person name="Submissions S."/>
        </authorList>
    </citation>
    <scope>NUCLEOTIDE SEQUENCE [LARGE SCALE GENOMIC DNA]</scope>
    <source>
        <strain evidence="2">DSM 15518</strain>
    </source>
</reference>
<proteinExistence type="predicted"/>
<keyword evidence="2" id="KW-1185">Reference proteome</keyword>